<dbReference type="SUPFAM" id="SSF74653">
    <property type="entry name" value="TolA/TonB C-terminal domain"/>
    <property type="match status" value="1"/>
</dbReference>
<keyword evidence="8" id="KW-1185">Reference proteome</keyword>
<proteinExistence type="predicted"/>
<dbReference type="Gene3D" id="3.30.1150.10">
    <property type="match status" value="1"/>
</dbReference>
<comment type="subcellular location">
    <subcellularLocation>
        <location evidence="1">Membrane</location>
        <topology evidence="1">Single-pass membrane protein</topology>
    </subcellularLocation>
</comment>
<feature type="compositionally biased region" description="Pro residues" evidence="5">
    <location>
        <begin position="66"/>
        <end position="81"/>
    </location>
</feature>
<dbReference type="STRING" id="1642646.ING2E5A_1034"/>
<evidence type="ECO:0000256" key="2">
    <source>
        <dbReference type="ARBA" id="ARBA00022692"/>
    </source>
</evidence>
<evidence type="ECO:0000256" key="5">
    <source>
        <dbReference type="SAM" id="MobiDB-lite"/>
    </source>
</evidence>
<keyword evidence="3 6" id="KW-1133">Transmembrane helix</keyword>
<dbReference type="InterPro" id="IPR006260">
    <property type="entry name" value="TonB/TolA_C"/>
</dbReference>
<accession>A0A1G4G5N9</accession>
<protein>
    <submittedName>
        <fullName evidence="7">Uncharacterized protein</fullName>
    </submittedName>
</protein>
<keyword evidence="2 6" id="KW-0812">Transmembrane</keyword>
<dbReference type="KEGG" id="pmuc:ING2E5A_1034"/>
<feature type="region of interest" description="Disordered" evidence="5">
    <location>
        <begin position="53"/>
        <end position="171"/>
    </location>
</feature>
<gene>
    <name evidence="7" type="ORF">ING2E5A_1034</name>
</gene>
<dbReference type="RefSeq" id="WP_071136443.1">
    <property type="nucleotide sequence ID" value="NZ_DUQN01000050.1"/>
</dbReference>
<evidence type="ECO:0000256" key="3">
    <source>
        <dbReference type="ARBA" id="ARBA00022989"/>
    </source>
</evidence>
<evidence type="ECO:0000313" key="8">
    <source>
        <dbReference type="Proteomes" id="UP000178485"/>
    </source>
</evidence>
<name>A0A1G4G5N9_9BACT</name>
<feature type="compositionally biased region" description="Basic and acidic residues" evidence="5">
    <location>
        <begin position="95"/>
        <end position="134"/>
    </location>
</feature>
<feature type="transmembrane region" description="Helical" evidence="6">
    <location>
        <begin position="12"/>
        <end position="32"/>
    </location>
</feature>
<evidence type="ECO:0000256" key="6">
    <source>
        <dbReference type="SAM" id="Phobius"/>
    </source>
</evidence>
<evidence type="ECO:0000256" key="1">
    <source>
        <dbReference type="ARBA" id="ARBA00004167"/>
    </source>
</evidence>
<dbReference type="AlphaFoldDB" id="A0A1G4G5N9"/>
<evidence type="ECO:0000256" key="4">
    <source>
        <dbReference type="ARBA" id="ARBA00023136"/>
    </source>
</evidence>
<sequence>MEITREKTAGIAGTILFAILLLLILMFSYFTLALPPQELEGIPVMFGNVDEAFGSTESPKHEITPEPTPAPTPAAPKPTPNEPLITQKSEPSIEIAERREAERRQAELVEQRRREEEAERRRREQEEAKKREINQKMSGLFGENAGNRGETQGSGTQGVSTGNATEGAKSGIGGIGTYDLGGRSVGPGGLIQPKYSVNDYGTVVVNITVDPNGNVIKAEIGKGTNTPNTALLNEARRAALRTKFNAINSTNNQQGTITYKFNLN</sequence>
<feature type="compositionally biased region" description="Low complexity" evidence="5">
    <location>
        <begin position="149"/>
        <end position="162"/>
    </location>
</feature>
<reference evidence="7 8" key="1">
    <citation type="submission" date="2016-08" db="EMBL/GenBank/DDBJ databases">
        <authorList>
            <person name="Seilhamer J.J."/>
        </authorList>
    </citation>
    <scope>NUCLEOTIDE SEQUENCE [LARGE SCALE GENOMIC DNA]</scope>
    <source>
        <strain evidence="7">ING2-E5A</strain>
    </source>
</reference>
<dbReference type="NCBIfam" id="TIGR01352">
    <property type="entry name" value="tonB_Cterm"/>
    <property type="match status" value="1"/>
</dbReference>
<keyword evidence="4 6" id="KW-0472">Membrane</keyword>
<dbReference type="Proteomes" id="UP000178485">
    <property type="component" value="Chromosome i"/>
</dbReference>
<evidence type="ECO:0000313" key="7">
    <source>
        <dbReference type="EMBL" id="SCM56758.1"/>
    </source>
</evidence>
<dbReference type="GO" id="GO:0016020">
    <property type="term" value="C:membrane"/>
    <property type="evidence" value="ECO:0007669"/>
    <property type="project" value="UniProtKB-SubCell"/>
</dbReference>
<organism evidence="7 8">
    <name type="scientific">Petrimonas mucosa</name>
    <dbReference type="NCBI Taxonomy" id="1642646"/>
    <lineage>
        <taxon>Bacteria</taxon>
        <taxon>Pseudomonadati</taxon>
        <taxon>Bacteroidota</taxon>
        <taxon>Bacteroidia</taxon>
        <taxon>Bacteroidales</taxon>
        <taxon>Dysgonomonadaceae</taxon>
        <taxon>Petrimonas</taxon>
    </lineage>
</organism>
<dbReference type="EMBL" id="LT608328">
    <property type="protein sequence ID" value="SCM56758.1"/>
    <property type="molecule type" value="Genomic_DNA"/>
</dbReference>